<dbReference type="Proteomes" id="UP001237737">
    <property type="component" value="Unassembled WGS sequence"/>
</dbReference>
<evidence type="ECO:0000259" key="10">
    <source>
        <dbReference type="Pfam" id="PF25183"/>
    </source>
</evidence>
<evidence type="ECO:0000256" key="5">
    <source>
        <dbReference type="ARBA" id="ARBA00023136"/>
    </source>
</evidence>
<dbReference type="PANTHER" id="PTHR30069:SF46">
    <property type="entry name" value="OAR PROTEIN"/>
    <property type="match status" value="1"/>
</dbReference>
<evidence type="ECO:0000313" key="11">
    <source>
        <dbReference type="EMBL" id="MDQ0009476.1"/>
    </source>
</evidence>
<dbReference type="SUPFAM" id="SSF49452">
    <property type="entry name" value="Starch-binding domain-like"/>
    <property type="match status" value="1"/>
</dbReference>
<sequence>MSSRSTRQASVLRRSSLALALAVGLGGSGMVVAQSTVGTIFGSATPGQTVTATSASGVTRTVTVDQSGRYTIGSLPVGTYTVSVSSDGATVSSRDNVGIRVGSGTEVSFNNPKAAGDAQDLSGLTVSANTLPSIDVTGVDSRTVVTAQQLQKLPLARSADAIAQLAPGVVQGSSDFTNQSNGQRLSSFGGAGVSENAYYINGMNVTDPLNGLGGIELPYGSIEQQEVLTGGYGAAYGRSDGGVINQVGKRGTNEWHFGAQILYTPEWARGTPSSTYYGKGYPGGELNGTLYQNRSANKGWEVVESAYVGGPLIKDKLFMFASVEADKTEDKYTGVNSSAAQQTKRTFKDPKWYAKVDWNITDNHILELTAASTKHEYNGSNYEYNYDDFSRGEYLGQDVPTKTSAKMWIAKYTGYITDDFTVSAQFGKQITDIYQENVNNYPDLIPILGSTNQNPAFTGGSPITNANKVIQYTDPSHQTRGANYRIDLTYKLGDHTITAGIDNQRTQDLNDSTLMAPNAGYAWQYGRQNNPASEIADGEVDAPIGYPGGQNGYFVDKYVQYTSASTRVEQRAQYIEDTWQVTDRWLVKIGLRNDQFTNYNPDGDAYITQTRPQWAPRLGFSWDVFGDSSFKVYGNAGRYYLALPTSVALRGASGSYYTKEYYTYTGIDANGYPTGLTPINTYQGAGVPYSANREYGQQPDPKTVTAKNLKAQNQDEYILGFDKVLNDQLNFGMKATYRRLNRIIDDVCDTDVLEGQAIAQGADVSGLRGCYFFNPGNAATFQLPNATGGYQQVHITNADFGFPKPKRKYYALDTYLEHPFDGKLWGRITYTFSKSYGNSEGQVKSDIGQQDIAATQDWDYPSIMEYGSGRLPNDHRHQIKAYGTWQITPEWNIGGILQMASGSPNSCEGLYGPNQTVPAYNGNYYHWCDGVPSPYGSKGTTDWTHILSLNAEYRPAFADHKLAFNVNVYNVLNEQKPTRLNSDYSDGNYQTPQSWETPRYVRFGITYDF</sequence>
<evidence type="ECO:0000256" key="8">
    <source>
        <dbReference type="SAM" id="SignalP"/>
    </source>
</evidence>
<keyword evidence="6 7" id="KW-0998">Cell outer membrane</keyword>
<protein>
    <submittedName>
        <fullName evidence="11">Outer membrane receptor for ferrienterochelin and colicin</fullName>
    </submittedName>
</protein>
<evidence type="ECO:0000313" key="12">
    <source>
        <dbReference type="Proteomes" id="UP001237737"/>
    </source>
</evidence>
<keyword evidence="8" id="KW-0732">Signal</keyword>
<dbReference type="InterPro" id="IPR057601">
    <property type="entry name" value="Oar-like_b-barrel"/>
</dbReference>
<feature type="domain" description="TonB-dependent transporter Oar-like beta-barrel" evidence="10">
    <location>
        <begin position="338"/>
        <end position="909"/>
    </location>
</feature>
<feature type="signal peptide" evidence="8">
    <location>
        <begin position="1"/>
        <end position="33"/>
    </location>
</feature>
<evidence type="ECO:0000256" key="3">
    <source>
        <dbReference type="ARBA" id="ARBA00022452"/>
    </source>
</evidence>
<dbReference type="Gene3D" id="2.60.40.1120">
    <property type="entry name" value="Carboxypeptidase-like, regulatory domain"/>
    <property type="match status" value="1"/>
</dbReference>
<dbReference type="Pfam" id="PF13620">
    <property type="entry name" value="CarboxypepD_reg"/>
    <property type="match status" value="1"/>
</dbReference>
<dbReference type="Pfam" id="PF25183">
    <property type="entry name" value="OMP_b-brl_4"/>
    <property type="match status" value="1"/>
</dbReference>
<keyword evidence="4 7" id="KW-0812">Transmembrane</keyword>
<comment type="subcellular location">
    <subcellularLocation>
        <location evidence="1 7">Cell outer membrane</location>
        <topology evidence="1 7">Multi-pass membrane protein</topology>
    </subcellularLocation>
</comment>
<comment type="similarity">
    <text evidence="7">Belongs to the TonB-dependent receptor family.</text>
</comment>
<dbReference type="InterPro" id="IPR013784">
    <property type="entry name" value="Carb-bd-like_fold"/>
</dbReference>
<accession>A0ABT9SWT8</accession>
<gene>
    <name evidence="11" type="ORF">J2T07_001653</name>
</gene>
<evidence type="ECO:0000256" key="2">
    <source>
        <dbReference type="ARBA" id="ARBA00022448"/>
    </source>
</evidence>
<comment type="caution">
    <text evidence="11">The sequence shown here is derived from an EMBL/GenBank/DDBJ whole genome shotgun (WGS) entry which is preliminary data.</text>
</comment>
<proteinExistence type="inferred from homology"/>
<name>A0ABT9SWT8_9GAMM</name>
<dbReference type="SUPFAM" id="SSF56935">
    <property type="entry name" value="Porins"/>
    <property type="match status" value="1"/>
</dbReference>
<evidence type="ECO:0000256" key="4">
    <source>
        <dbReference type="ARBA" id="ARBA00022692"/>
    </source>
</evidence>
<feature type="domain" description="TonB-dependent receptor plug" evidence="9">
    <location>
        <begin position="141"/>
        <end position="242"/>
    </location>
</feature>
<dbReference type="Pfam" id="PF07715">
    <property type="entry name" value="Plug"/>
    <property type="match status" value="1"/>
</dbReference>
<dbReference type="InterPro" id="IPR012910">
    <property type="entry name" value="Plug_dom"/>
</dbReference>
<reference evidence="11 12" key="1">
    <citation type="submission" date="2023-07" db="EMBL/GenBank/DDBJ databases">
        <title>Sorghum-associated microbial communities from plants grown in Nebraska, USA.</title>
        <authorList>
            <person name="Schachtman D."/>
        </authorList>
    </citation>
    <scope>NUCLEOTIDE SEQUENCE [LARGE SCALE GENOMIC DNA]</scope>
    <source>
        <strain evidence="11 12">CC60</strain>
    </source>
</reference>
<evidence type="ECO:0000259" key="9">
    <source>
        <dbReference type="Pfam" id="PF07715"/>
    </source>
</evidence>
<dbReference type="InterPro" id="IPR036942">
    <property type="entry name" value="Beta-barrel_TonB_sf"/>
</dbReference>
<dbReference type="EMBL" id="JAUSSK010000002">
    <property type="protein sequence ID" value="MDQ0009476.1"/>
    <property type="molecule type" value="Genomic_DNA"/>
</dbReference>
<dbReference type="RefSeq" id="WP_306848891.1">
    <property type="nucleotide sequence ID" value="NZ_JAUSSK010000002.1"/>
</dbReference>
<evidence type="ECO:0000256" key="6">
    <source>
        <dbReference type="ARBA" id="ARBA00023237"/>
    </source>
</evidence>
<dbReference type="PROSITE" id="PS52016">
    <property type="entry name" value="TONB_DEPENDENT_REC_3"/>
    <property type="match status" value="1"/>
</dbReference>
<evidence type="ECO:0000256" key="7">
    <source>
        <dbReference type="PROSITE-ProRule" id="PRU01360"/>
    </source>
</evidence>
<dbReference type="InterPro" id="IPR039426">
    <property type="entry name" value="TonB-dep_rcpt-like"/>
</dbReference>
<dbReference type="InterPro" id="IPR037066">
    <property type="entry name" value="Plug_dom_sf"/>
</dbReference>
<evidence type="ECO:0000256" key="1">
    <source>
        <dbReference type="ARBA" id="ARBA00004571"/>
    </source>
</evidence>
<dbReference type="Gene3D" id="2.170.130.10">
    <property type="entry name" value="TonB-dependent receptor, plug domain"/>
    <property type="match status" value="1"/>
</dbReference>
<keyword evidence="2 7" id="KW-0813">Transport</keyword>
<dbReference type="Gene3D" id="2.40.170.20">
    <property type="entry name" value="TonB-dependent receptor, beta-barrel domain"/>
    <property type="match status" value="1"/>
</dbReference>
<feature type="chain" id="PRO_5047218069" evidence="8">
    <location>
        <begin position="34"/>
        <end position="1009"/>
    </location>
</feature>
<organism evidence="11 12">
    <name type="scientific">Luteibacter jiangsuensis</name>
    <dbReference type="NCBI Taxonomy" id="637577"/>
    <lineage>
        <taxon>Bacteria</taxon>
        <taxon>Pseudomonadati</taxon>
        <taxon>Pseudomonadota</taxon>
        <taxon>Gammaproteobacteria</taxon>
        <taxon>Lysobacterales</taxon>
        <taxon>Rhodanobacteraceae</taxon>
        <taxon>Luteibacter</taxon>
    </lineage>
</organism>
<keyword evidence="12" id="KW-1185">Reference proteome</keyword>
<dbReference type="PANTHER" id="PTHR30069">
    <property type="entry name" value="TONB-DEPENDENT OUTER MEMBRANE RECEPTOR"/>
    <property type="match status" value="1"/>
</dbReference>
<keyword evidence="11" id="KW-0675">Receptor</keyword>
<keyword evidence="5 7" id="KW-0472">Membrane</keyword>
<keyword evidence="3 7" id="KW-1134">Transmembrane beta strand</keyword>